<organism evidence="3 4">
    <name type="scientific">Penicillium frequentans</name>
    <dbReference type="NCBI Taxonomy" id="3151616"/>
    <lineage>
        <taxon>Eukaryota</taxon>
        <taxon>Fungi</taxon>
        <taxon>Dikarya</taxon>
        <taxon>Ascomycota</taxon>
        <taxon>Pezizomycotina</taxon>
        <taxon>Eurotiomycetes</taxon>
        <taxon>Eurotiomycetidae</taxon>
        <taxon>Eurotiales</taxon>
        <taxon>Aspergillaceae</taxon>
        <taxon>Penicillium</taxon>
    </lineage>
</organism>
<dbReference type="GO" id="GO:0017000">
    <property type="term" value="P:antibiotic biosynthetic process"/>
    <property type="evidence" value="ECO:0007669"/>
    <property type="project" value="UniProtKB-ARBA"/>
</dbReference>
<sequence>MSSLFRPSLHPDLAEVHNKLPRYDEISTPEQIANRRKTLDFTLEHTLRGREDAISHEERELPGAAGPLKASIFRPKRSKQSKTPGILFIHGGGHISGSRFMGIDSALDWVEEFGAILVSADYRLAPEHPQPAQVEDSYAVLEWMSGHSQELGFDRDQIIVCGGSGGGNLAAGVTLLARDRPGPQIRGQLLMYPWLDDSNITHSMMQFADLAPWTRSNSIDACNYALGVNREHATIYTVPSHAKDLRGLPPTWIDVGDADVFRDEDVDYASKLWKAGVSTELHVWPGCWHGFDAFAPDAPISRKVRSARSVWVRDLIFG</sequence>
<keyword evidence="4" id="KW-1185">Reference proteome</keyword>
<dbReference type="AlphaFoldDB" id="A0AAD6D3J8"/>
<proteinExistence type="predicted"/>
<evidence type="ECO:0000313" key="4">
    <source>
        <dbReference type="Proteomes" id="UP001220324"/>
    </source>
</evidence>
<dbReference type="InterPro" id="IPR029058">
    <property type="entry name" value="AB_hydrolase_fold"/>
</dbReference>
<dbReference type="GO" id="GO:0016787">
    <property type="term" value="F:hydrolase activity"/>
    <property type="evidence" value="ECO:0007669"/>
    <property type="project" value="UniProtKB-KW"/>
</dbReference>
<dbReference type="GO" id="GO:0072330">
    <property type="term" value="P:monocarboxylic acid biosynthetic process"/>
    <property type="evidence" value="ECO:0007669"/>
    <property type="project" value="UniProtKB-ARBA"/>
</dbReference>
<evidence type="ECO:0000256" key="1">
    <source>
        <dbReference type="ARBA" id="ARBA00022801"/>
    </source>
</evidence>
<name>A0AAD6D3J8_9EURO</name>
<comment type="caution">
    <text evidence="3">The sequence shown here is derived from an EMBL/GenBank/DDBJ whole genome shotgun (WGS) entry which is preliminary data.</text>
</comment>
<dbReference type="EMBL" id="JAQIZZ010000002">
    <property type="protein sequence ID" value="KAJ5552829.1"/>
    <property type="molecule type" value="Genomic_DNA"/>
</dbReference>
<accession>A0AAD6D3J8</accession>
<protein>
    <recommendedName>
        <fullName evidence="2">Alpha/beta hydrolase fold-3 domain-containing protein</fullName>
    </recommendedName>
</protein>
<dbReference type="InterPro" id="IPR050300">
    <property type="entry name" value="GDXG_lipolytic_enzyme"/>
</dbReference>
<evidence type="ECO:0000259" key="2">
    <source>
        <dbReference type="Pfam" id="PF07859"/>
    </source>
</evidence>
<gene>
    <name evidence="3" type="ORF">N7494_002207</name>
</gene>
<dbReference type="SUPFAM" id="SSF53474">
    <property type="entry name" value="alpha/beta-Hydrolases"/>
    <property type="match status" value="1"/>
</dbReference>
<dbReference type="PANTHER" id="PTHR48081:SF8">
    <property type="entry name" value="ALPHA_BETA HYDROLASE FOLD-3 DOMAIN-CONTAINING PROTEIN-RELATED"/>
    <property type="match status" value="1"/>
</dbReference>
<dbReference type="Pfam" id="PF07859">
    <property type="entry name" value="Abhydrolase_3"/>
    <property type="match status" value="1"/>
</dbReference>
<dbReference type="PANTHER" id="PTHR48081">
    <property type="entry name" value="AB HYDROLASE SUPERFAMILY PROTEIN C4A8.06C"/>
    <property type="match status" value="1"/>
</dbReference>
<reference evidence="3 4" key="1">
    <citation type="journal article" date="2023" name="IMA Fungus">
        <title>Comparative genomic study of the Penicillium genus elucidates a diverse pangenome and 15 lateral gene transfer events.</title>
        <authorList>
            <person name="Petersen C."/>
            <person name="Sorensen T."/>
            <person name="Nielsen M.R."/>
            <person name="Sondergaard T.E."/>
            <person name="Sorensen J.L."/>
            <person name="Fitzpatrick D.A."/>
            <person name="Frisvad J.C."/>
            <person name="Nielsen K.L."/>
        </authorList>
    </citation>
    <scope>NUCLEOTIDE SEQUENCE [LARGE SCALE GENOMIC DNA]</scope>
    <source>
        <strain evidence="3 4">IBT 35679</strain>
    </source>
</reference>
<feature type="domain" description="Alpha/beta hydrolase fold-3" evidence="2">
    <location>
        <begin position="86"/>
        <end position="291"/>
    </location>
</feature>
<keyword evidence="1" id="KW-0378">Hydrolase</keyword>
<evidence type="ECO:0000313" key="3">
    <source>
        <dbReference type="EMBL" id="KAJ5552829.1"/>
    </source>
</evidence>
<dbReference type="Gene3D" id="3.40.50.1820">
    <property type="entry name" value="alpha/beta hydrolase"/>
    <property type="match status" value="1"/>
</dbReference>
<dbReference type="Proteomes" id="UP001220324">
    <property type="component" value="Unassembled WGS sequence"/>
</dbReference>
<dbReference type="InterPro" id="IPR013094">
    <property type="entry name" value="AB_hydrolase_3"/>
</dbReference>